<evidence type="ECO:0000256" key="1">
    <source>
        <dbReference type="SAM" id="MobiDB-lite"/>
    </source>
</evidence>
<keyword evidence="2" id="KW-0808">Transferase</keyword>
<feature type="compositionally biased region" description="Basic residues" evidence="1">
    <location>
        <begin position="37"/>
        <end position="48"/>
    </location>
</feature>
<dbReference type="Proteomes" id="UP000317716">
    <property type="component" value="Unassembled WGS sequence"/>
</dbReference>
<dbReference type="EMBL" id="VBOS01000136">
    <property type="protein sequence ID" value="TMQ57132.1"/>
    <property type="molecule type" value="Genomic_DNA"/>
</dbReference>
<evidence type="ECO:0000313" key="2">
    <source>
        <dbReference type="EMBL" id="TMQ57132.1"/>
    </source>
</evidence>
<proteinExistence type="predicted"/>
<dbReference type="Gene3D" id="3.40.50.150">
    <property type="entry name" value="Vaccinia Virus protein VP39"/>
    <property type="match status" value="1"/>
</dbReference>
<evidence type="ECO:0000313" key="3">
    <source>
        <dbReference type="Proteomes" id="UP000317716"/>
    </source>
</evidence>
<feature type="region of interest" description="Disordered" evidence="1">
    <location>
        <begin position="21"/>
        <end position="70"/>
    </location>
</feature>
<gene>
    <name evidence="2" type="ORF">E6K72_04010</name>
</gene>
<name>A0A538T0J0_UNCEI</name>
<dbReference type="InterPro" id="IPR029063">
    <property type="entry name" value="SAM-dependent_MTases_sf"/>
</dbReference>
<accession>A0A538T0J0</accession>
<dbReference type="CDD" id="cd02440">
    <property type="entry name" value="AdoMet_MTases"/>
    <property type="match status" value="1"/>
</dbReference>
<comment type="caution">
    <text evidence="2">The sequence shown here is derived from an EMBL/GenBank/DDBJ whole genome shotgun (WGS) entry which is preliminary data.</text>
</comment>
<organism evidence="2 3">
    <name type="scientific">Eiseniibacteriota bacterium</name>
    <dbReference type="NCBI Taxonomy" id="2212470"/>
    <lineage>
        <taxon>Bacteria</taxon>
        <taxon>Candidatus Eiseniibacteriota</taxon>
    </lineage>
</organism>
<reference evidence="2 3" key="1">
    <citation type="journal article" date="2019" name="Nat. Microbiol.">
        <title>Mediterranean grassland soil C-N compound turnover is dependent on rainfall and depth, and is mediated by genomically divergent microorganisms.</title>
        <authorList>
            <person name="Diamond S."/>
            <person name="Andeer P.F."/>
            <person name="Li Z."/>
            <person name="Crits-Christoph A."/>
            <person name="Burstein D."/>
            <person name="Anantharaman K."/>
            <person name="Lane K.R."/>
            <person name="Thomas B.C."/>
            <person name="Pan C."/>
            <person name="Northen T.R."/>
            <person name="Banfield J.F."/>
        </authorList>
    </citation>
    <scope>NUCLEOTIDE SEQUENCE [LARGE SCALE GENOMIC DNA]</scope>
    <source>
        <strain evidence="2">WS_2</strain>
    </source>
</reference>
<protein>
    <submittedName>
        <fullName evidence="2">Methyltransferase domain-containing protein</fullName>
    </submittedName>
</protein>
<dbReference type="GO" id="GO:0008168">
    <property type="term" value="F:methyltransferase activity"/>
    <property type="evidence" value="ECO:0007669"/>
    <property type="project" value="UniProtKB-KW"/>
</dbReference>
<sequence>MRARRRAGPYASLRPLHVLPRGLPLRRSRPAPAPARRALRLSRRRRNPRPSPPSPQSFLPPDARVDRGSRGEGIRVGEIISDFGFREVLGIDIDARQIAKAEAAFATLSPERSIEFRAQDAEEMDPAQRYDFVLCTEVVEHTARPRRVIQNLAAVLAPEGVAVVTLPNAFSMPYALARAAHLVKRKPRNPVLEDHLRYPFWRALRLFDACGLDVVRTTGTNLCLDARFIGMLARTPFLPAVSRAQFAITRRWPLKYAAMFFCMVLKRRGSDTAPAFQRARPV</sequence>
<dbReference type="GO" id="GO:0032259">
    <property type="term" value="P:methylation"/>
    <property type="evidence" value="ECO:0007669"/>
    <property type="project" value="UniProtKB-KW"/>
</dbReference>
<dbReference type="Pfam" id="PF13489">
    <property type="entry name" value="Methyltransf_23"/>
    <property type="match status" value="1"/>
</dbReference>
<keyword evidence="2" id="KW-0489">Methyltransferase</keyword>
<dbReference type="AlphaFoldDB" id="A0A538T0J0"/>
<dbReference type="SUPFAM" id="SSF53335">
    <property type="entry name" value="S-adenosyl-L-methionine-dependent methyltransferases"/>
    <property type="match status" value="1"/>
</dbReference>